<sequence length="314" mass="35679">MTEYRPNFFKHQSTFYLNSNFTSKALSYDGKILVTYQSEDFKIQVWDIHTGQLINSWLTESSKPINLTKSINTVAITPNLKTLLTGGNILKAWDLATGKQIRIFRSSGWIFYINISADNQILLTQGSAGTIIWNLESGKKIRRYLGTYTVMWVISPNSKTVVGEDGFDGKIKVWDLITRKELRILDNHGAIAVRKLSFSHNGKLVAGSGYDGIKIWNFETREQIQRVDKFKNIQFHKHLDHVGNVIFNFDNQTLFSSGSDGLIQIWDIGNGKNVGTIKGENYIIDIAMSNDSQILVGFARNAQNQQTIEVWNLY</sequence>
<dbReference type="Pfam" id="PF00400">
    <property type="entry name" value="WD40"/>
    <property type="match status" value="3"/>
</dbReference>
<dbReference type="PROSITE" id="PS00678">
    <property type="entry name" value="WD_REPEATS_1"/>
    <property type="match status" value="1"/>
</dbReference>
<dbReference type="PROSITE" id="PS50294">
    <property type="entry name" value="WD_REPEATS_REGION"/>
    <property type="match status" value="1"/>
</dbReference>
<keyword evidence="2" id="KW-0677">Repeat</keyword>
<protein>
    <recommendedName>
        <fullName evidence="3">WD40 repeat-containing protein SMU1</fullName>
    </recommendedName>
</protein>
<organism evidence="5 6">
    <name type="scientific">Nostoc spongiaeforme FACHB-130</name>
    <dbReference type="NCBI Taxonomy" id="1357510"/>
    <lineage>
        <taxon>Bacteria</taxon>
        <taxon>Bacillati</taxon>
        <taxon>Cyanobacteriota</taxon>
        <taxon>Cyanophyceae</taxon>
        <taxon>Nostocales</taxon>
        <taxon>Nostocaceae</taxon>
        <taxon>Nostoc</taxon>
    </lineage>
</organism>
<dbReference type="InterPro" id="IPR045184">
    <property type="entry name" value="SMU1"/>
</dbReference>
<keyword evidence="6" id="KW-1185">Reference proteome</keyword>
<keyword evidence="1 4" id="KW-0853">WD repeat</keyword>
<dbReference type="PROSITE" id="PS50082">
    <property type="entry name" value="WD_REPEATS_2"/>
    <property type="match status" value="1"/>
</dbReference>
<dbReference type="SMART" id="SM00320">
    <property type="entry name" value="WD40"/>
    <property type="match status" value="6"/>
</dbReference>
<evidence type="ECO:0000256" key="4">
    <source>
        <dbReference type="PROSITE-ProRule" id="PRU00221"/>
    </source>
</evidence>
<evidence type="ECO:0000313" key="6">
    <source>
        <dbReference type="Proteomes" id="UP000603457"/>
    </source>
</evidence>
<reference evidence="5 6" key="1">
    <citation type="journal article" date="2020" name="ISME J.">
        <title>Comparative genomics reveals insights into cyanobacterial evolution and habitat adaptation.</title>
        <authorList>
            <person name="Chen M.Y."/>
            <person name="Teng W.K."/>
            <person name="Zhao L."/>
            <person name="Hu C.X."/>
            <person name="Zhou Y.K."/>
            <person name="Han B.P."/>
            <person name="Song L.R."/>
            <person name="Shu W.S."/>
        </authorList>
    </citation>
    <scope>NUCLEOTIDE SEQUENCE [LARGE SCALE GENOMIC DNA]</scope>
    <source>
        <strain evidence="5 6">FACHB-130</strain>
    </source>
</reference>
<dbReference type="Proteomes" id="UP000603457">
    <property type="component" value="Unassembled WGS sequence"/>
</dbReference>
<dbReference type="RefSeq" id="WP_190966769.1">
    <property type="nucleotide sequence ID" value="NZ_JACJTB010000004.1"/>
</dbReference>
<name>A0ABR8FR11_9NOSO</name>
<evidence type="ECO:0000256" key="1">
    <source>
        <dbReference type="ARBA" id="ARBA00022574"/>
    </source>
</evidence>
<evidence type="ECO:0000256" key="3">
    <source>
        <dbReference type="ARBA" id="ARBA00026184"/>
    </source>
</evidence>
<dbReference type="SUPFAM" id="SSF50998">
    <property type="entry name" value="Quinoprotein alcohol dehydrogenase-like"/>
    <property type="match status" value="1"/>
</dbReference>
<evidence type="ECO:0000313" key="5">
    <source>
        <dbReference type="EMBL" id="MBD2593842.1"/>
    </source>
</evidence>
<dbReference type="EMBL" id="JACJTB010000004">
    <property type="protein sequence ID" value="MBD2593842.1"/>
    <property type="molecule type" value="Genomic_DNA"/>
</dbReference>
<dbReference type="InterPro" id="IPR011047">
    <property type="entry name" value="Quinoprotein_ADH-like_sf"/>
</dbReference>
<accession>A0ABR8FR11</accession>
<dbReference type="CDD" id="cd00200">
    <property type="entry name" value="WD40"/>
    <property type="match status" value="1"/>
</dbReference>
<dbReference type="PANTHER" id="PTHR22848">
    <property type="entry name" value="WD40 REPEAT PROTEIN"/>
    <property type="match status" value="1"/>
</dbReference>
<dbReference type="InterPro" id="IPR015943">
    <property type="entry name" value="WD40/YVTN_repeat-like_dom_sf"/>
</dbReference>
<dbReference type="InterPro" id="IPR001680">
    <property type="entry name" value="WD40_rpt"/>
</dbReference>
<gene>
    <name evidence="5" type="ORF">H6G74_05800</name>
</gene>
<feature type="repeat" description="WD" evidence="4">
    <location>
        <begin position="235"/>
        <end position="276"/>
    </location>
</feature>
<evidence type="ECO:0000256" key="2">
    <source>
        <dbReference type="ARBA" id="ARBA00022737"/>
    </source>
</evidence>
<dbReference type="InterPro" id="IPR019775">
    <property type="entry name" value="WD40_repeat_CS"/>
</dbReference>
<comment type="caution">
    <text evidence="5">The sequence shown here is derived from an EMBL/GenBank/DDBJ whole genome shotgun (WGS) entry which is preliminary data.</text>
</comment>
<proteinExistence type="predicted"/>
<dbReference type="Gene3D" id="2.130.10.10">
    <property type="entry name" value="YVTN repeat-like/Quinoprotein amine dehydrogenase"/>
    <property type="match status" value="2"/>
</dbReference>